<accession>N0ABQ7</accession>
<proteinExistence type="predicted"/>
<evidence type="ECO:0000313" key="1">
    <source>
        <dbReference type="EMBL" id="AGK45363.1"/>
    </source>
</evidence>
<sequence>MLGAGGSQSFQLLVSRVTGRLTKANMLWLLADCLPFFSEWGFVNCLHYLSLFTSVFLPISSLRLVIGTKDALRVSIIPVISERENRKIDKWSNLVGRSFFFCSLGFKWVSLLS</sequence>
<name>N0ABQ7_9AGAM</name>
<geneLocation type="mitochondrion" evidence="1"/>
<gene>
    <name evidence="1" type="ORF">RSOL_m00260</name>
</gene>
<reference evidence="1" key="1">
    <citation type="submission" date="2012-12" db="EMBL/GenBank/DDBJ databases">
        <authorList>
            <person name="Pakala S."/>
            <person name="Fedorova N."/>
            <person name="Joardar V."/>
            <person name="Shabalina S."/>
            <person name="Hostetler J."/>
            <person name="Pakala S."/>
            <person name="Zafar N."/>
            <person name="Nierman W."/>
            <person name="Cubeta M."/>
        </authorList>
    </citation>
    <scope>NUCLEOTIDE SEQUENCE</scope>
    <source>
        <strain evidence="1">AG3 Rhs1AP</strain>
    </source>
</reference>
<protein>
    <submittedName>
        <fullName evidence="1">Uncharacterized protein</fullName>
    </submittedName>
</protein>
<organism evidence="1">
    <name type="scientific">Rhizoctonia solani</name>
    <dbReference type="NCBI Taxonomy" id="456999"/>
    <lineage>
        <taxon>Eukaryota</taxon>
        <taxon>Fungi</taxon>
        <taxon>Dikarya</taxon>
        <taxon>Basidiomycota</taxon>
        <taxon>Agaricomycotina</taxon>
        <taxon>Agaricomycetes</taxon>
        <taxon>Cantharellales</taxon>
        <taxon>Ceratobasidiaceae</taxon>
        <taxon>Rhizoctonia</taxon>
    </lineage>
</organism>
<reference evidence="1" key="2">
    <citation type="journal article" date="2014" name="FEMS Microbiol. Lett.">
        <title>Mobile elements and mitochondrial genome expansion in the soil fungus and potato pathogen Rhizoctonia solani AG-3.</title>
        <authorList>
            <person name="Losada L."/>
            <person name="Pakala S.B."/>
            <person name="Fedorova N.D."/>
            <person name="Joardar V."/>
            <person name="Shabalina S.A."/>
            <person name="Hostetler J."/>
            <person name="Pakala S.M."/>
            <person name="Zafar N."/>
            <person name="Thomas E."/>
            <person name="Rodriguez-Carres M."/>
            <person name="Dean R."/>
            <person name="Vilgalys R."/>
            <person name="Nierman W.C."/>
            <person name="Cubeta M.A."/>
        </authorList>
    </citation>
    <scope>NUCLEOTIDE SEQUENCE</scope>
    <source>
        <strain evidence="1">AG3 Rhs1AP</strain>
    </source>
</reference>
<dbReference type="EMBL" id="KC352446">
    <property type="protein sequence ID" value="AGK45363.1"/>
    <property type="molecule type" value="Genomic_DNA"/>
</dbReference>
<dbReference type="GeneID" id="16029600"/>
<keyword evidence="1" id="KW-0496">Mitochondrion</keyword>
<dbReference type="RefSeq" id="YP_008081987.1">
    <property type="nucleotide sequence ID" value="NC_021436.1"/>
</dbReference>
<dbReference type="AlphaFoldDB" id="N0ABQ7"/>